<dbReference type="PANTHER" id="PTHR46112:SF3">
    <property type="entry name" value="AMINOPEPTIDASE YPDF"/>
    <property type="match status" value="1"/>
</dbReference>
<evidence type="ECO:0000259" key="2">
    <source>
        <dbReference type="Pfam" id="PF01321"/>
    </source>
</evidence>
<evidence type="ECO:0008006" key="5">
    <source>
        <dbReference type="Google" id="ProtNLM"/>
    </source>
</evidence>
<feature type="domain" description="Creatinase N-terminal" evidence="2">
    <location>
        <begin position="45"/>
        <end position="179"/>
    </location>
</feature>
<dbReference type="InterPro" id="IPR000994">
    <property type="entry name" value="Pept_M24"/>
</dbReference>
<reference evidence="3 4" key="1">
    <citation type="submission" date="2015-07" db="EMBL/GenBank/DDBJ databases">
        <title>The draft genome sequence of Leadbetterella sp. JN14-9.</title>
        <authorList>
            <person name="Liu Y."/>
            <person name="Du J."/>
            <person name="Shao Z."/>
        </authorList>
    </citation>
    <scope>NUCLEOTIDE SEQUENCE [LARGE SCALE GENOMIC DNA]</scope>
    <source>
        <strain evidence="3 4">JN14-9</strain>
    </source>
</reference>
<evidence type="ECO:0000313" key="4">
    <source>
        <dbReference type="Proteomes" id="UP000050454"/>
    </source>
</evidence>
<dbReference type="Gene3D" id="3.40.350.10">
    <property type="entry name" value="Creatinase/prolidase N-terminal domain"/>
    <property type="match status" value="1"/>
</dbReference>
<feature type="domain" description="Peptidase M24" evidence="1">
    <location>
        <begin position="187"/>
        <end position="392"/>
    </location>
</feature>
<protein>
    <recommendedName>
        <fullName evidence="5">Peptidase</fullName>
    </recommendedName>
</protein>
<proteinExistence type="predicted"/>
<organism evidence="3 4">
    <name type="scientific">Jiulongibacter sediminis</name>
    <dbReference type="NCBI Taxonomy" id="1605367"/>
    <lineage>
        <taxon>Bacteria</taxon>
        <taxon>Pseudomonadati</taxon>
        <taxon>Bacteroidota</taxon>
        <taxon>Cytophagia</taxon>
        <taxon>Cytophagales</taxon>
        <taxon>Leadbetterellaceae</taxon>
        <taxon>Jiulongibacter</taxon>
    </lineage>
</organism>
<dbReference type="Proteomes" id="UP000050454">
    <property type="component" value="Unassembled WGS sequence"/>
</dbReference>
<dbReference type="RefSeq" id="WP_055145377.1">
    <property type="nucleotide sequence ID" value="NZ_JXSZ01000006.1"/>
</dbReference>
<gene>
    <name evidence="3" type="ORF">AFM12_06170</name>
</gene>
<dbReference type="GO" id="GO:0008235">
    <property type="term" value="F:metalloexopeptidase activity"/>
    <property type="evidence" value="ECO:0007669"/>
    <property type="project" value="UniProtKB-ARBA"/>
</dbReference>
<dbReference type="Pfam" id="PF01321">
    <property type="entry name" value="Creatinase_N"/>
    <property type="match status" value="1"/>
</dbReference>
<sequence length="409" mass="44854">MQRRSFLSFSALGMLALPNLSISSTGQKPFGELPPPISDAERQDRLAKAQRLLNENEMAALIIDAGTSMEYFTGIRWWPSERSLLIVIPAKGKPAVICPAFEEDRLREQMTLDLEVLIWQEHENPFKLVGSYLTDQGLRSGKIGMEERVRFFISDGIAKANSTYEVVSGDPVTMPCRLIKSAHEIALMQAATDITTKAILAAVSGMKEGMTNYEIGRIVRNVHEENGAEHDFALVLVGAASALPHGTRKPQVLKKGDIVLMDCGCRVHGYSSDVTRTTVFGTPSAREKEIWALEKKSQQAGFAAAQLGRPAGDVDFAARKVITDAGFGPDYKVPGLPHRTGHGIGMDGHEWGNMVKDNPLKLQEGMCFSIEPTIAIPGEFGVRLEDCVYMTAEGPRWFSKTASSLTELF</sequence>
<dbReference type="Gene3D" id="3.90.230.10">
    <property type="entry name" value="Creatinase/methionine aminopeptidase superfamily"/>
    <property type="match status" value="1"/>
</dbReference>
<dbReference type="InterPro" id="IPR029149">
    <property type="entry name" value="Creatin/AminoP/Spt16_N"/>
</dbReference>
<dbReference type="GO" id="GO:0004177">
    <property type="term" value="F:aminopeptidase activity"/>
    <property type="evidence" value="ECO:0007669"/>
    <property type="project" value="UniProtKB-ARBA"/>
</dbReference>
<dbReference type="InterPro" id="IPR000587">
    <property type="entry name" value="Creatinase_N"/>
</dbReference>
<keyword evidence="4" id="KW-1185">Reference proteome</keyword>
<name>A0A0P7BTZ1_9BACT</name>
<evidence type="ECO:0000259" key="1">
    <source>
        <dbReference type="Pfam" id="PF00557"/>
    </source>
</evidence>
<dbReference type="PANTHER" id="PTHR46112">
    <property type="entry name" value="AMINOPEPTIDASE"/>
    <property type="match status" value="1"/>
</dbReference>
<dbReference type="InterPro" id="IPR050659">
    <property type="entry name" value="Peptidase_M24B"/>
</dbReference>
<comment type="caution">
    <text evidence="3">The sequence shown here is derived from an EMBL/GenBank/DDBJ whole genome shotgun (WGS) entry which is preliminary data.</text>
</comment>
<dbReference type="InterPro" id="IPR001714">
    <property type="entry name" value="Pept_M24_MAP"/>
</dbReference>
<dbReference type="PATRIC" id="fig|1605367.3.peg.2599"/>
<dbReference type="OrthoDB" id="9806388at2"/>
<dbReference type="SUPFAM" id="SSF53092">
    <property type="entry name" value="Creatinase/prolidase N-terminal domain"/>
    <property type="match status" value="1"/>
</dbReference>
<dbReference type="AlphaFoldDB" id="A0A0P7BTZ1"/>
<dbReference type="EMBL" id="LGTQ01000006">
    <property type="protein sequence ID" value="KPM48243.1"/>
    <property type="molecule type" value="Genomic_DNA"/>
</dbReference>
<accession>A0A0P7BTZ1</accession>
<dbReference type="PRINTS" id="PR00599">
    <property type="entry name" value="MAPEPTIDASE"/>
</dbReference>
<dbReference type="InterPro" id="IPR036005">
    <property type="entry name" value="Creatinase/aminopeptidase-like"/>
</dbReference>
<dbReference type="SUPFAM" id="SSF55920">
    <property type="entry name" value="Creatinase/aminopeptidase"/>
    <property type="match status" value="1"/>
</dbReference>
<evidence type="ECO:0000313" key="3">
    <source>
        <dbReference type="EMBL" id="KPM48243.1"/>
    </source>
</evidence>
<dbReference type="STRING" id="1605367.AFM12_06170"/>
<dbReference type="Pfam" id="PF00557">
    <property type="entry name" value="Peptidase_M24"/>
    <property type="match status" value="1"/>
</dbReference>